<feature type="transmembrane region" description="Helical" evidence="6">
    <location>
        <begin position="383"/>
        <end position="412"/>
    </location>
</feature>
<dbReference type="InterPro" id="IPR032675">
    <property type="entry name" value="LRR_dom_sf"/>
</dbReference>
<keyword evidence="6" id="KW-0812">Transmembrane</keyword>
<dbReference type="InterPro" id="IPR003591">
    <property type="entry name" value="Leu-rich_rpt_typical-subtyp"/>
</dbReference>
<proteinExistence type="predicted"/>
<dbReference type="PANTHER" id="PTHR24366:SF87">
    <property type="entry name" value="KEKKON 6, ISOFORM B"/>
    <property type="match status" value="1"/>
</dbReference>
<dbReference type="SUPFAM" id="SSF48726">
    <property type="entry name" value="Immunoglobulin"/>
    <property type="match status" value="1"/>
</dbReference>
<keyword evidence="6" id="KW-1133">Transmembrane helix</keyword>
<evidence type="ECO:0000256" key="7">
    <source>
        <dbReference type="SAM" id="SignalP"/>
    </source>
</evidence>
<sequence>MAASSVSWILMLLLLLSTSAATPDWTDCPASCQCKWTTGKKTALCRDAGFTTIPNSLNSEMQVLDLAGNDIPYLTKDTFRSVGLINLQRIYMRGTGVREIHRDAFRDLKILVEVDLADNAVSSIHPDTFTGNERLRVLWLSGNPLTELRERQFPSLPYLRTLELQDCQLRHIDTDAFVNVPMLESLNLKGNQLQHLSEEVFLPIVTLKTLTLDGNPWRCDCDLRGFRNWLLGSNLYSISLTCSESDALTGRFWEDVAPLEFACAPEVLVSDKMVQQEAGGNVTFRCHVRGDPAPEVTWLFNGKPLGAGSNGNSSYPEQVFIIEEEEQSFRAKWTNLSVYNVTEQDAGEYSCVARNSRGVASRNVSLLLPQVVTATTLSKAESWLLWTGIVAGGIAALCSALLTIACSCCMCGRQRRRRKHHRPKTKLKGSVSFTEQEKKLLDVSITTTERPSGSCEGLGSQSDMELMEQPLELCDQPVHITIESHASDQPTIGGILPVAVFPPPPEFSTALLPAGAFGNIFISVSVSQEPTSDGQRYPDLLDIPHRSKPATTSVSVATGPDAPYCPSSPGSNAIASYATLPRRHLRSTKDIPVVAVDPQYDNMGPRVTAGGSSTLSLPDTDLSIERPGFVQDIPPAPLPPLCTPLPSEYVAL</sequence>
<dbReference type="PROSITE" id="PS51450">
    <property type="entry name" value="LRR"/>
    <property type="match status" value="1"/>
</dbReference>
<keyword evidence="4" id="KW-1015">Disulfide bond</keyword>
<protein>
    <recommendedName>
        <fullName evidence="8">Ig-like domain-containing protein</fullName>
    </recommendedName>
</protein>
<dbReference type="SUPFAM" id="SSF52058">
    <property type="entry name" value="L domain-like"/>
    <property type="match status" value="1"/>
</dbReference>
<dbReference type="SMART" id="SM00408">
    <property type="entry name" value="IGc2"/>
    <property type="match status" value="1"/>
</dbReference>
<keyword evidence="5" id="KW-0393">Immunoglobulin domain</keyword>
<dbReference type="InterPro" id="IPR007110">
    <property type="entry name" value="Ig-like_dom"/>
</dbReference>
<keyword evidence="3" id="KW-0677">Repeat</keyword>
<evidence type="ECO:0000256" key="4">
    <source>
        <dbReference type="ARBA" id="ARBA00023157"/>
    </source>
</evidence>
<dbReference type="SMART" id="SM00369">
    <property type="entry name" value="LRR_TYP"/>
    <property type="match status" value="6"/>
</dbReference>
<organism evidence="9 10">
    <name type="scientific">Coptotermes formosanus</name>
    <name type="common">Formosan subterranean termite</name>
    <dbReference type="NCBI Taxonomy" id="36987"/>
    <lineage>
        <taxon>Eukaryota</taxon>
        <taxon>Metazoa</taxon>
        <taxon>Ecdysozoa</taxon>
        <taxon>Arthropoda</taxon>
        <taxon>Hexapoda</taxon>
        <taxon>Insecta</taxon>
        <taxon>Pterygota</taxon>
        <taxon>Neoptera</taxon>
        <taxon>Polyneoptera</taxon>
        <taxon>Dictyoptera</taxon>
        <taxon>Blattodea</taxon>
        <taxon>Blattoidea</taxon>
        <taxon>Termitoidae</taxon>
        <taxon>Rhinotermitidae</taxon>
        <taxon>Coptotermes</taxon>
    </lineage>
</organism>
<dbReference type="PANTHER" id="PTHR24366">
    <property type="entry name" value="IG(IMMUNOGLOBULIN) AND LRR(LEUCINE RICH REPEAT) DOMAINS"/>
    <property type="match status" value="1"/>
</dbReference>
<dbReference type="InterPro" id="IPR003599">
    <property type="entry name" value="Ig_sub"/>
</dbReference>
<evidence type="ECO:0000259" key="8">
    <source>
        <dbReference type="PROSITE" id="PS50835"/>
    </source>
</evidence>
<dbReference type="FunFam" id="3.80.10.10:FF:000082">
    <property type="entry name" value="Leucine-rich repeat-containing 24"/>
    <property type="match status" value="1"/>
</dbReference>
<name>A0A6L2Q030_COPFO</name>
<feature type="domain" description="Ig-like" evidence="8">
    <location>
        <begin position="265"/>
        <end position="365"/>
    </location>
</feature>
<evidence type="ECO:0000256" key="5">
    <source>
        <dbReference type="ARBA" id="ARBA00023319"/>
    </source>
</evidence>
<dbReference type="FunFam" id="2.60.40.10:FF:000032">
    <property type="entry name" value="palladin isoform X1"/>
    <property type="match status" value="1"/>
</dbReference>
<dbReference type="Gene3D" id="3.80.10.10">
    <property type="entry name" value="Ribonuclease Inhibitor"/>
    <property type="match status" value="2"/>
</dbReference>
<keyword evidence="2 7" id="KW-0732">Signal</keyword>
<dbReference type="SMART" id="SM00409">
    <property type="entry name" value="IG"/>
    <property type="match status" value="1"/>
</dbReference>
<evidence type="ECO:0000256" key="3">
    <source>
        <dbReference type="ARBA" id="ARBA00022737"/>
    </source>
</evidence>
<dbReference type="InParanoid" id="A0A6L2Q030"/>
<keyword evidence="10" id="KW-1185">Reference proteome</keyword>
<comment type="caution">
    <text evidence="9">The sequence shown here is derived from an EMBL/GenBank/DDBJ whole genome shotgun (WGS) entry which is preliminary data.</text>
</comment>
<dbReference type="FunCoup" id="A0A6L2Q030">
    <property type="interactions" value="76"/>
</dbReference>
<dbReference type="Pfam" id="PF13855">
    <property type="entry name" value="LRR_8"/>
    <property type="match status" value="2"/>
</dbReference>
<evidence type="ECO:0000256" key="1">
    <source>
        <dbReference type="ARBA" id="ARBA00022614"/>
    </source>
</evidence>
<dbReference type="AlphaFoldDB" id="A0A6L2Q030"/>
<dbReference type="Gene3D" id="2.60.40.10">
    <property type="entry name" value="Immunoglobulins"/>
    <property type="match status" value="1"/>
</dbReference>
<gene>
    <name evidence="9" type="ORF">Cfor_00662</name>
</gene>
<dbReference type="InterPro" id="IPR013783">
    <property type="entry name" value="Ig-like_fold"/>
</dbReference>
<evidence type="ECO:0000313" key="10">
    <source>
        <dbReference type="Proteomes" id="UP000502823"/>
    </source>
</evidence>
<accession>A0A6L2Q030</accession>
<dbReference type="InterPro" id="IPR003598">
    <property type="entry name" value="Ig_sub2"/>
</dbReference>
<dbReference type="Proteomes" id="UP000502823">
    <property type="component" value="Unassembled WGS sequence"/>
</dbReference>
<keyword evidence="1" id="KW-0433">Leucine-rich repeat</keyword>
<keyword evidence="6" id="KW-0472">Membrane</keyword>
<dbReference type="InterPro" id="IPR001611">
    <property type="entry name" value="Leu-rich_rpt"/>
</dbReference>
<evidence type="ECO:0000256" key="6">
    <source>
        <dbReference type="SAM" id="Phobius"/>
    </source>
</evidence>
<dbReference type="EMBL" id="BLKM01012925">
    <property type="protein sequence ID" value="GFG37864.1"/>
    <property type="molecule type" value="Genomic_DNA"/>
</dbReference>
<dbReference type="InterPro" id="IPR000483">
    <property type="entry name" value="Cys-rich_flank_reg_C"/>
</dbReference>
<feature type="signal peptide" evidence="7">
    <location>
        <begin position="1"/>
        <end position="21"/>
    </location>
</feature>
<feature type="chain" id="PRO_5027114902" description="Ig-like domain-containing protein" evidence="7">
    <location>
        <begin position="22"/>
        <end position="652"/>
    </location>
</feature>
<dbReference type="OrthoDB" id="1099686at2759"/>
<dbReference type="PROSITE" id="PS50835">
    <property type="entry name" value="IG_LIKE"/>
    <property type="match status" value="1"/>
</dbReference>
<dbReference type="GO" id="GO:0071944">
    <property type="term" value="C:cell periphery"/>
    <property type="evidence" value="ECO:0007669"/>
    <property type="project" value="UniProtKB-ARBA"/>
</dbReference>
<evidence type="ECO:0000256" key="2">
    <source>
        <dbReference type="ARBA" id="ARBA00022729"/>
    </source>
</evidence>
<reference evidence="10" key="1">
    <citation type="submission" date="2020-01" db="EMBL/GenBank/DDBJ databases">
        <title>Draft genome sequence of the Termite Coptotermes fromosanus.</title>
        <authorList>
            <person name="Itakura S."/>
            <person name="Yosikawa Y."/>
            <person name="Umezawa K."/>
        </authorList>
    </citation>
    <scope>NUCLEOTIDE SEQUENCE [LARGE SCALE GENOMIC DNA]</scope>
</reference>
<evidence type="ECO:0000313" key="9">
    <source>
        <dbReference type="EMBL" id="GFG37864.1"/>
    </source>
</evidence>
<dbReference type="InterPro" id="IPR036179">
    <property type="entry name" value="Ig-like_dom_sf"/>
</dbReference>
<dbReference type="Pfam" id="PF13927">
    <property type="entry name" value="Ig_3"/>
    <property type="match status" value="1"/>
</dbReference>
<dbReference type="SMART" id="SM00082">
    <property type="entry name" value="LRRCT"/>
    <property type="match status" value="1"/>
</dbReference>